<dbReference type="Gene3D" id="1.10.1670.10">
    <property type="entry name" value="Helix-hairpin-Helix base-excision DNA repair enzymes (C-terminal)"/>
    <property type="match status" value="1"/>
</dbReference>
<gene>
    <name evidence="16" type="ORF">ACFSUD_08815</name>
</gene>
<dbReference type="Gene3D" id="3.90.79.10">
    <property type="entry name" value="Nucleoside Triphosphate Pyrophosphohydrolase"/>
    <property type="match status" value="1"/>
</dbReference>
<dbReference type="Pfam" id="PF14815">
    <property type="entry name" value="NUDIX_4"/>
    <property type="match status" value="1"/>
</dbReference>
<dbReference type="PROSITE" id="PS01155">
    <property type="entry name" value="ENDONUCLEASE_III_2"/>
    <property type="match status" value="1"/>
</dbReference>
<keyword evidence="10 14" id="KW-0408">Iron</keyword>
<keyword evidence="6" id="KW-0004">4Fe-4S</keyword>
<keyword evidence="11" id="KW-0411">Iron-sulfur</keyword>
<dbReference type="InterPro" id="IPR003651">
    <property type="entry name" value="Endonuclease3_FeS-loop_motif"/>
</dbReference>
<evidence type="ECO:0000256" key="2">
    <source>
        <dbReference type="ARBA" id="ARBA00002933"/>
    </source>
</evidence>
<evidence type="ECO:0000256" key="4">
    <source>
        <dbReference type="ARBA" id="ARBA00012045"/>
    </source>
</evidence>
<keyword evidence="8 14" id="KW-0227">DNA damage</keyword>
<proteinExistence type="inferred from homology"/>
<dbReference type="InterPro" id="IPR004036">
    <property type="entry name" value="Endonuclease-III-like_CS2"/>
</dbReference>
<comment type="cofactor">
    <cofactor evidence="14">
        <name>[4Fe-4S] cluster</name>
        <dbReference type="ChEBI" id="CHEBI:49883"/>
    </cofactor>
    <text evidence="14">Binds 1 [4Fe-4S] cluster.</text>
</comment>
<evidence type="ECO:0000256" key="11">
    <source>
        <dbReference type="ARBA" id="ARBA00023014"/>
    </source>
</evidence>
<evidence type="ECO:0000256" key="13">
    <source>
        <dbReference type="ARBA" id="ARBA00023295"/>
    </source>
</evidence>
<dbReference type="EC" id="3.2.2.31" evidence="4 14"/>
<dbReference type="Gene3D" id="1.10.340.30">
    <property type="entry name" value="Hypothetical protein, domain 2"/>
    <property type="match status" value="1"/>
</dbReference>
<evidence type="ECO:0000256" key="8">
    <source>
        <dbReference type="ARBA" id="ARBA00022763"/>
    </source>
</evidence>
<evidence type="ECO:0000256" key="12">
    <source>
        <dbReference type="ARBA" id="ARBA00023204"/>
    </source>
</evidence>
<dbReference type="PANTHER" id="PTHR42944:SF1">
    <property type="entry name" value="ADENINE DNA GLYCOSYLASE"/>
    <property type="match status" value="1"/>
</dbReference>
<dbReference type="Pfam" id="PF00633">
    <property type="entry name" value="HHH"/>
    <property type="match status" value="1"/>
</dbReference>
<dbReference type="RefSeq" id="WP_386373502.1">
    <property type="nucleotide sequence ID" value="NZ_JBHUMP010000006.1"/>
</dbReference>
<keyword evidence="12" id="KW-0234">DNA repair</keyword>
<sequence length="358" mass="39203">MRDTSPEDARTGDLPLILLDWYDSHARAMPWRVPPGARKAGQRPDAYRVWLSEVMLQQTTVATVRDYFRRFVTRWPDVTALAAAPDAEVMGEWAGLGYYARARNLLKCARVVAERHGGVFPADHAALLALPGIGPYTAAAVASIAFDLPFTVLDGNVERVMARLHDVHTPLPTAKPELMALAQALTPVTRPGDYAQAVMDLGATICTPRSPACGICPWRTPCAARRAGTAADLPRKLPKKAKPTRHGTLYLARRSDGAWLLETRPDTGLLGGMLGWPGSDWLDAAEDRPVGTPPIKADWQMLSGEVRHTFTHFHLMLSLRFAEVGMEAEPIRGAFLPSASFRPSDLPTVMRKAFDLLG</sequence>
<comment type="catalytic activity">
    <reaction evidence="1 14">
        <text>Hydrolyzes free adenine bases from 7,8-dihydro-8-oxoguanine:adenine mismatched double-stranded DNA, leaving an apurinic site.</text>
        <dbReference type="EC" id="3.2.2.31"/>
    </reaction>
</comment>
<dbReference type="InterPro" id="IPR029119">
    <property type="entry name" value="MutY_C"/>
</dbReference>
<dbReference type="Pfam" id="PF00730">
    <property type="entry name" value="HhH-GPD"/>
    <property type="match status" value="1"/>
</dbReference>
<reference evidence="17" key="1">
    <citation type="journal article" date="2019" name="Int. J. Syst. Evol. Microbiol.">
        <title>The Global Catalogue of Microorganisms (GCM) 10K type strain sequencing project: providing services to taxonomists for standard genome sequencing and annotation.</title>
        <authorList>
            <consortium name="The Broad Institute Genomics Platform"/>
            <consortium name="The Broad Institute Genome Sequencing Center for Infectious Disease"/>
            <person name="Wu L."/>
            <person name="Ma J."/>
        </authorList>
    </citation>
    <scope>NUCLEOTIDE SEQUENCE [LARGE SCALE GENOMIC DNA]</scope>
    <source>
        <strain evidence="17">TISTR 2562</strain>
    </source>
</reference>
<evidence type="ECO:0000313" key="16">
    <source>
        <dbReference type="EMBL" id="MFD2739668.1"/>
    </source>
</evidence>
<keyword evidence="7" id="KW-0479">Metal-binding</keyword>
<protein>
    <recommendedName>
        <fullName evidence="5 14">Adenine DNA glycosylase</fullName>
        <ecNumber evidence="4 14">3.2.2.31</ecNumber>
    </recommendedName>
</protein>
<dbReference type="SUPFAM" id="SSF55811">
    <property type="entry name" value="Nudix"/>
    <property type="match status" value="1"/>
</dbReference>
<feature type="domain" description="HhH-GPD" evidence="15">
    <location>
        <begin position="55"/>
        <end position="204"/>
    </location>
</feature>
<comment type="similarity">
    <text evidence="3 14">Belongs to the Nth/MutY family.</text>
</comment>
<evidence type="ECO:0000256" key="14">
    <source>
        <dbReference type="RuleBase" id="RU365096"/>
    </source>
</evidence>
<keyword evidence="9 16" id="KW-0378">Hydrolase</keyword>
<evidence type="ECO:0000256" key="6">
    <source>
        <dbReference type="ARBA" id="ARBA00022485"/>
    </source>
</evidence>
<evidence type="ECO:0000256" key="5">
    <source>
        <dbReference type="ARBA" id="ARBA00022023"/>
    </source>
</evidence>
<evidence type="ECO:0000256" key="9">
    <source>
        <dbReference type="ARBA" id="ARBA00022801"/>
    </source>
</evidence>
<dbReference type="PANTHER" id="PTHR42944">
    <property type="entry name" value="ADENINE DNA GLYCOSYLASE"/>
    <property type="match status" value="1"/>
</dbReference>
<accession>A0ABW5U1B1</accession>
<evidence type="ECO:0000256" key="3">
    <source>
        <dbReference type="ARBA" id="ARBA00008343"/>
    </source>
</evidence>
<evidence type="ECO:0000259" key="15">
    <source>
        <dbReference type="SMART" id="SM00478"/>
    </source>
</evidence>
<dbReference type="Pfam" id="PF10576">
    <property type="entry name" value="EndIII_4Fe-2S"/>
    <property type="match status" value="1"/>
</dbReference>
<dbReference type="GO" id="GO:0016798">
    <property type="term" value="F:hydrolase activity, acting on glycosyl bonds"/>
    <property type="evidence" value="ECO:0007669"/>
    <property type="project" value="UniProtKB-KW"/>
</dbReference>
<dbReference type="CDD" id="cd03431">
    <property type="entry name" value="NUDIX_DNA_Glycosylase_C-MutY"/>
    <property type="match status" value="1"/>
</dbReference>
<comment type="function">
    <text evidence="2">Adenine glycosylase active on G-A mispairs. MutY also corrects error-prone DNA synthesis past GO lesions which are due to the oxidatively damaged form of guanine: 7,8-dihydro-8-oxoguanine (8-oxo-dGTP).</text>
</comment>
<dbReference type="SUPFAM" id="SSF48150">
    <property type="entry name" value="DNA-glycosylase"/>
    <property type="match status" value="1"/>
</dbReference>
<dbReference type="CDD" id="cd00056">
    <property type="entry name" value="ENDO3c"/>
    <property type="match status" value="1"/>
</dbReference>
<name>A0ABW5U1B1_9RHOB</name>
<evidence type="ECO:0000256" key="10">
    <source>
        <dbReference type="ARBA" id="ARBA00023004"/>
    </source>
</evidence>
<keyword evidence="13 14" id="KW-0326">Glycosidase</keyword>
<dbReference type="InterPro" id="IPR023170">
    <property type="entry name" value="HhH_base_excis_C"/>
</dbReference>
<dbReference type="InterPro" id="IPR003265">
    <property type="entry name" value="HhH-GPD_domain"/>
</dbReference>
<dbReference type="InterPro" id="IPR015797">
    <property type="entry name" value="NUDIX_hydrolase-like_dom_sf"/>
</dbReference>
<dbReference type="InterPro" id="IPR044298">
    <property type="entry name" value="MIG/MutY"/>
</dbReference>
<dbReference type="InterPro" id="IPR011257">
    <property type="entry name" value="DNA_glycosylase"/>
</dbReference>
<dbReference type="SMART" id="SM00478">
    <property type="entry name" value="ENDO3c"/>
    <property type="match status" value="1"/>
</dbReference>
<dbReference type="InterPro" id="IPR000445">
    <property type="entry name" value="HhH_motif"/>
</dbReference>
<evidence type="ECO:0000256" key="7">
    <source>
        <dbReference type="ARBA" id="ARBA00022723"/>
    </source>
</evidence>
<comment type="caution">
    <text evidence="16">The sequence shown here is derived from an EMBL/GenBank/DDBJ whole genome shotgun (WGS) entry which is preliminary data.</text>
</comment>
<dbReference type="Proteomes" id="UP001597474">
    <property type="component" value="Unassembled WGS sequence"/>
</dbReference>
<evidence type="ECO:0000256" key="1">
    <source>
        <dbReference type="ARBA" id="ARBA00000843"/>
    </source>
</evidence>
<organism evidence="16 17">
    <name type="scientific">Sulfitobacter aestuarii</name>
    <dbReference type="NCBI Taxonomy" id="2161676"/>
    <lineage>
        <taxon>Bacteria</taxon>
        <taxon>Pseudomonadati</taxon>
        <taxon>Pseudomonadota</taxon>
        <taxon>Alphaproteobacteria</taxon>
        <taxon>Rhodobacterales</taxon>
        <taxon>Roseobacteraceae</taxon>
        <taxon>Sulfitobacter</taxon>
    </lineage>
</organism>
<evidence type="ECO:0000313" key="17">
    <source>
        <dbReference type="Proteomes" id="UP001597474"/>
    </source>
</evidence>
<dbReference type="EMBL" id="JBHUMP010000006">
    <property type="protein sequence ID" value="MFD2739668.1"/>
    <property type="molecule type" value="Genomic_DNA"/>
</dbReference>
<dbReference type="PROSITE" id="PS00764">
    <property type="entry name" value="ENDONUCLEASE_III_1"/>
    <property type="match status" value="1"/>
</dbReference>
<dbReference type="InterPro" id="IPR004035">
    <property type="entry name" value="Endouclease-III_FeS-bd_BS"/>
</dbReference>
<keyword evidence="17" id="KW-1185">Reference proteome</keyword>